<dbReference type="OrthoDB" id="784829at2"/>
<dbReference type="AlphaFoldDB" id="A0A444JLT4"/>
<dbReference type="Proteomes" id="UP000287563">
    <property type="component" value="Unassembled WGS sequence"/>
</dbReference>
<dbReference type="InterPro" id="IPR006500">
    <property type="entry name" value="Helicase_put_C_phage/plasmid"/>
</dbReference>
<gene>
    <name evidence="5" type="ORF">EDI28_17820</name>
</gene>
<protein>
    <recommendedName>
        <fullName evidence="4">SF3 helicase domain-containing protein</fullName>
    </recommendedName>
</protein>
<dbReference type="GO" id="GO:0005524">
    <property type="term" value="F:ATP binding"/>
    <property type="evidence" value="ECO:0007669"/>
    <property type="project" value="UniProtKB-KW"/>
</dbReference>
<keyword evidence="6" id="KW-1185">Reference proteome</keyword>
<dbReference type="SUPFAM" id="SSF57783">
    <property type="entry name" value="Zinc beta-ribbon"/>
    <property type="match status" value="1"/>
</dbReference>
<evidence type="ECO:0000313" key="6">
    <source>
        <dbReference type="Proteomes" id="UP000287563"/>
    </source>
</evidence>
<dbReference type="Pfam" id="PF19263">
    <property type="entry name" value="DUF5906"/>
    <property type="match status" value="1"/>
</dbReference>
<dbReference type="PANTHER" id="PTHR35372:SF2">
    <property type="entry name" value="SF3 HELICASE DOMAIN-CONTAINING PROTEIN"/>
    <property type="match status" value="1"/>
</dbReference>
<dbReference type="InterPro" id="IPR045455">
    <property type="entry name" value="NrS-1_pol-like_helicase"/>
</dbReference>
<dbReference type="NCBIfam" id="TIGR01613">
    <property type="entry name" value="primase_Cterm"/>
    <property type="match status" value="1"/>
</dbReference>
<evidence type="ECO:0000256" key="3">
    <source>
        <dbReference type="ARBA" id="ARBA00022840"/>
    </source>
</evidence>
<dbReference type="PROSITE" id="PS51206">
    <property type="entry name" value="SF3_HELICASE_1"/>
    <property type="match status" value="1"/>
</dbReference>
<accession>A0A444JLT4</accession>
<evidence type="ECO:0000256" key="1">
    <source>
        <dbReference type="ARBA" id="ARBA00022741"/>
    </source>
</evidence>
<sequence>MERPVMNEKPLTVAMHEAGCFPASQADTSSSTSTLLHELFNVTEEEFTLITDNLSVQDQTAVINSRNQVSTIAEMTRGKWGYVLNALGIIVDEKGGHTACPICGGKDRFRFDDLEGRGTSFCNQCPEQSRDGLALVRDYYGCDIKEAANKVADTLNVTNDDHIPNTPSLGCQKEKLVNNFAPEFDLLPDADSNHPYLLAKKLTSDGLKQQGGALVVPAYNAEGVMTGLQRLFPNGDKPWFKGSTKRGSFLALGEGGDYGVITEGWGTGRTIYEQTDITTYVAFDAGNIKNIVPVVAEKHDYVFIASDFDMPGFKALEEAQATAPQAPVLSLIPPEDGEIPESGGTDWSDLYLSGQPIKAIIEANIEAEIGEYHQASNPVDAENASQDDEQEYPDFGAAIQALEEDKYNERAFDAVIGFIHKANFIDVGRMRHQLKDITGVDIADIKAAVKERKAAEEPIPLTHGEMADKYIEKLGDVRPIGEYGRLWLYNENNGIWVDTALSRVGVAIAKLFKTEDRCKRETDYKAIASHSYNTVEQKGFFANAPKGIYAPSGFICVQNRKLMNLPPSPEHHARFRLEIEPVFGREPELLLGVLREAFDSTDVDGQIRQLRMLTGLSLLGLQAQTQRAIFLFGAGGSGKSLYLKILEALVPSEYRASVSPHEMDNDYKVASLAGKLLNLVPEIDKDKPVPSAAFKAITGGDTKSAREPYGKVFTFIPDAGCWFNGNFFLTTKDHSEGFWRRWAIIHFANSKPESERDPTLVDRIIDDELPAILGWAIMGVKDYLDNGLYLSATHYKCLNEWQREGDSVACWLNDDDSDIGNRKTLKARPPLKVSHAYTIYHDWCRHNNRKPYSKQQFKAYMANHGHVASLNSGYSCYPSLYDDRSLPRF</sequence>
<reference evidence="5 6" key="1">
    <citation type="submission" date="2018-11" db="EMBL/GenBank/DDBJ databases">
        <title>Photobacterium sp. BEI247 sp. nov., a marine bacterium isolated from Yongle Blue Hole in the South China Sea.</title>
        <authorList>
            <person name="Wang X."/>
        </authorList>
    </citation>
    <scope>NUCLEOTIDE SEQUENCE [LARGE SCALE GENOMIC DNA]</scope>
    <source>
        <strain evidence="6">BEI247</strain>
    </source>
</reference>
<dbReference type="Gene3D" id="3.40.50.300">
    <property type="entry name" value="P-loop containing nucleotide triphosphate hydrolases"/>
    <property type="match status" value="1"/>
</dbReference>
<dbReference type="GO" id="GO:0008270">
    <property type="term" value="F:zinc ion binding"/>
    <property type="evidence" value="ECO:0007669"/>
    <property type="project" value="InterPro"/>
</dbReference>
<dbReference type="InterPro" id="IPR027417">
    <property type="entry name" value="P-loop_NTPase"/>
</dbReference>
<evidence type="ECO:0000256" key="2">
    <source>
        <dbReference type="ARBA" id="ARBA00022801"/>
    </source>
</evidence>
<dbReference type="GO" id="GO:0004386">
    <property type="term" value="F:helicase activity"/>
    <property type="evidence" value="ECO:0007669"/>
    <property type="project" value="InterPro"/>
</dbReference>
<keyword evidence="3" id="KW-0067">ATP-binding</keyword>
<proteinExistence type="predicted"/>
<organism evidence="5 6">
    <name type="scientific">Photobacterium chitinilyticum</name>
    <dbReference type="NCBI Taxonomy" id="2485123"/>
    <lineage>
        <taxon>Bacteria</taxon>
        <taxon>Pseudomonadati</taxon>
        <taxon>Pseudomonadota</taxon>
        <taxon>Gammaproteobacteria</taxon>
        <taxon>Vibrionales</taxon>
        <taxon>Vibrionaceae</taxon>
        <taxon>Photobacterium</taxon>
    </lineage>
</organism>
<comment type="caution">
    <text evidence="5">The sequence shown here is derived from an EMBL/GenBank/DDBJ whole genome shotgun (WGS) entry which is preliminary data.</text>
</comment>
<keyword evidence="1" id="KW-0547">Nucleotide-binding</keyword>
<evidence type="ECO:0000259" key="4">
    <source>
        <dbReference type="PROSITE" id="PS51206"/>
    </source>
</evidence>
<dbReference type="InterPro" id="IPR013237">
    <property type="entry name" value="Phage_T7_Gp4_N"/>
</dbReference>
<dbReference type="SMART" id="SM00778">
    <property type="entry name" value="Prim_Zn_Ribbon"/>
    <property type="match status" value="1"/>
</dbReference>
<feature type="domain" description="SF3 helicase" evidence="4">
    <location>
        <begin position="585"/>
        <end position="760"/>
    </location>
</feature>
<dbReference type="PANTHER" id="PTHR35372">
    <property type="entry name" value="ATP BINDING PROTEIN-RELATED"/>
    <property type="match status" value="1"/>
</dbReference>
<dbReference type="Pfam" id="PF08273">
    <property type="entry name" value="Zn_Ribbon_Prim"/>
    <property type="match status" value="1"/>
</dbReference>
<name>A0A444JLT4_9GAMM</name>
<dbReference type="EMBL" id="RJLM01000008">
    <property type="protein sequence ID" value="RWX54092.1"/>
    <property type="molecule type" value="Genomic_DNA"/>
</dbReference>
<dbReference type="InterPro" id="IPR014015">
    <property type="entry name" value="Helicase_SF3_DNA-vir"/>
</dbReference>
<evidence type="ECO:0000313" key="5">
    <source>
        <dbReference type="EMBL" id="RWX54092.1"/>
    </source>
</evidence>
<dbReference type="GO" id="GO:0016787">
    <property type="term" value="F:hydrolase activity"/>
    <property type="evidence" value="ECO:0007669"/>
    <property type="project" value="UniProtKB-KW"/>
</dbReference>
<dbReference type="InterPro" id="IPR051620">
    <property type="entry name" value="ORF904-like_C"/>
</dbReference>
<dbReference type="SUPFAM" id="SSF52540">
    <property type="entry name" value="P-loop containing nucleoside triphosphate hydrolases"/>
    <property type="match status" value="1"/>
</dbReference>
<keyword evidence="2" id="KW-0378">Hydrolase</keyword>